<evidence type="ECO:0000256" key="2">
    <source>
        <dbReference type="SAM" id="MobiDB-lite"/>
    </source>
</evidence>
<reference evidence="5 6" key="1">
    <citation type="submission" date="2019-02" db="EMBL/GenBank/DDBJ databases">
        <title>Deep-cultivation of Planctomycetes and their phenomic and genomic characterization uncovers novel biology.</title>
        <authorList>
            <person name="Wiegand S."/>
            <person name="Jogler M."/>
            <person name="Boedeker C."/>
            <person name="Pinto D."/>
            <person name="Vollmers J."/>
            <person name="Rivas-Marin E."/>
            <person name="Kohn T."/>
            <person name="Peeters S.H."/>
            <person name="Heuer A."/>
            <person name="Rast P."/>
            <person name="Oberbeckmann S."/>
            <person name="Bunk B."/>
            <person name="Jeske O."/>
            <person name="Meyerdierks A."/>
            <person name="Storesund J.E."/>
            <person name="Kallscheuer N."/>
            <person name="Luecker S."/>
            <person name="Lage O.M."/>
            <person name="Pohl T."/>
            <person name="Merkel B.J."/>
            <person name="Hornburger P."/>
            <person name="Mueller R.-W."/>
            <person name="Bruemmer F."/>
            <person name="Labrenz M."/>
            <person name="Spormann A.M."/>
            <person name="Op den Camp H."/>
            <person name="Overmann J."/>
            <person name="Amann R."/>
            <person name="Jetten M.S.M."/>
            <person name="Mascher T."/>
            <person name="Medema M.H."/>
            <person name="Devos D.P."/>
            <person name="Kaster A.-K."/>
            <person name="Ovreas L."/>
            <person name="Rohde M."/>
            <person name="Galperin M.Y."/>
            <person name="Jogler C."/>
        </authorList>
    </citation>
    <scope>NUCLEOTIDE SEQUENCE [LARGE SCALE GENOMIC DNA]</scope>
    <source>
        <strain evidence="5 6">Mal4</strain>
    </source>
</reference>
<dbReference type="Pfam" id="PF05569">
    <property type="entry name" value="Peptidase_M56"/>
    <property type="match status" value="1"/>
</dbReference>
<dbReference type="EMBL" id="CP036275">
    <property type="protein sequence ID" value="QDU39240.1"/>
    <property type="molecule type" value="Genomic_DNA"/>
</dbReference>
<feature type="compositionally biased region" description="Acidic residues" evidence="2">
    <location>
        <begin position="641"/>
        <end position="652"/>
    </location>
</feature>
<dbReference type="Proteomes" id="UP000320496">
    <property type="component" value="Chromosome"/>
</dbReference>
<organism evidence="5 6">
    <name type="scientific">Maioricimonas rarisocia</name>
    <dbReference type="NCBI Taxonomy" id="2528026"/>
    <lineage>
        <taxon>Bacteria</taxon>
        <taxon>Pseudomonadati</taxon>
        <taxon>Planctomycetota</taxon>
        <taxon>Planctomycetia</taxon>
        <taxon>Planctomycetales</taxon>
        <taxon>Planctomycetaceae</taxon>
        <taxon>Maioricimonas</taxon>
    </lineage>
</organism>
<dbReference type="Gene3D" id="3.30.2010.10">
    <property type="entry name" value="Metalloproteases ('zincins'), catalytic domain"/>
    <property type="match status" value="1"/>
</dbReference>
<evidence type="ECO:0000313" key="5">
    <source>
        <dbReference type="EMBL" id="QDU39240.1"/>
    </source>
</evidence>
<gene>
    <name evidence="5" type="primary">blaR1_1</name>
    <name evidence="5" type="ORF">Mal4_35770</name>
</gene>
<feature type="compositionally biased region" description="Basic and acidic residues" evidence="2">
    <location>
        <begin position="533"/>
        <end position="593"/>
    </location>
</feature>
<feature type="compositionally biased region" description="Basic and acidic residues" evidence="2">
    <location>
        <begin position="356"/>
        <end position="401"/>
    </location>
</feature>
<feature type="transmembrane region" description="Helical" evidence="3">
    <location>
        <begin position="322"/>
        <end position="340"/>
    </location>
</feature>
<feature type="transmembrane region" description="Helical" evidence="3">
    <location>
        <begin position="124"/>
        <end position="143"/>
    </location>
</feature>
<keyword evidence="6" id="KW-1185">Reference proteome</keyword>
<keyword evidence="3" id="KW-0472">Membrane</keyword>
<feature type="compositionally biased region" description="Basic and acidic residues" evidence="2">
    <location>
        <begin position="496"/>
        <end position="506"/>
    </location>
</feature>
<sequence length="652" mass="74683">MIPTISWTEPIVGTLFLVLLHSLWQATAIAVLLLAMLAMLRNHAARLRYLIAVAALALTAAAPLVTWIVIAPSQVTDIPPAVPVTLELAAPAIADQWALPADLAPQVPQAVSAWTTAQRWTVCVWLAGVAVMLLRLSLGWCYIYRLKQSGSPVDLAWEARATSIAERLGLRKSPPILLSHRVAEAMVVGVLRPVILLPASWVLELPPETLQNVLAHELAHVRRWDPLVNGLQRGIEALLFYHPAVWWMSRTIRDERELCCDALAVQVTGQPVAYARTLELVGRRQLGLRTPAWATGMGDRQMKLLKRVRHVLHSGTSERTSGWLPSMLTVAVVLTGIAVYQATLDQPSAAFAQSPREGDRDRQPERERDRDRDRERRQGDLLRDGDRERARELPPDVERMVDQMRREMAELREQLSRERRRNEELQRALRVRALEDPFGGPPRRPDRDIPRDRDVEREERDVNRSRPARDRSPIELSGPPRLRDAGPRPPAAPELEEFRAMHERQLREMQERMEELNRFREEHERRIREFHERFERMMRDAPGRRQWDREREEEVEREERREVERDGDRRERERPRDVTREREERDEQVRDETTASDVIDALSDPDITLDAAPQAEPAADDVSDPFGATRDESDPAGEPAVDADDDTDDDAF</sequence>
<evidence type="ECO:0000313" key="6">
    <source>
        <dbReference type="Proteomes" id="UP000320496"/>
    </source>
</evidence>
<feature type="transmembrane region" description="Helical" evidence="3">
    <location>
        <begin position="49"/>
        <end position="70"/>
    </location>
</feature>
<dbReference type="InterPro" id="IPR008756">
    <property type="entry name" value="Peptidase_M56"/>
</dbReference>
<dbReference type="InterPro" id="IPR052173">
    <property type="entry name" value="Beta-lactam_resp_regulator"/>
</dbReference>
<feature type="region of interest" description="Disordered" evidence="2">
    <location>
        <begin position="432"/>
        <end position="506"/>
    </location>
</feature>
<dbReference type="PANTHER" id="PTHR34978">
    <property type="entry name" value="POSSIBLE SENSOR-TRANSDUCER PROTEIN BLAR"/>
    <property type="match status" value="1"/>
</dbReference>
<dbReference type="CDD" id="cd07341">
    <property type="entry name" value="M56_BlaR1_MecR1_like"/>
    <property type="match status" value="1"/>
</dbReference>
<proteinExistence type="predicted"/>
<evidence type="ECO:0000256" key="3">
    <source>
        <dbReference type="SAM" id="Phobius"/>
    </source>
</evidence>
<dbReference type="AlphaFoldDB" id="A0A517Z9Y0"/>
<feature type="coiled-coil region" evidence="1">
    <location>
        <begin position="401"/>
        <end position="428"/>
    </location>
</feature>
<feature type="region of interest" description="Disordered" evidence="2">
    <location>
        <begin position="349"/>
        <end position="401"/>
    </location>
</feature>
<dbReference type="OrthoDB" id="291597at2"/>
<feature type="region of interest" description="Disordered" evidence="2">
    <location>
        <begin position="533"/>
        <end position="652"/>
    </location>
</feature>
<evidence type="ECO:0000256" key="1">
    <source>
        <dbReference type="SAM" id="Coils"/>
    </source>
</evidence>
<protein>
    <submittedName>
        <fullName evidence="5">Regulatory protein BlaR1</fullName>
    </submittedName>
</protein>
<name>A0A517Z9Y0_9PLAN</name>
<keyword evidence="3" id="KW-1133">Transmembrane helix</keyword>
<accession>A0A517Z9Y0</accession>
<feature type="compositionally biased region" description="Basic and acidic residues" evidence="2">
    <location>
        <begin position="443"/>
        <end position="473"/>
    </location>
</feature>
<keyword evidence="3" id="KW-0812">Transmembrane</keyword>
<dbReference type="RefSeq" id="WP_145370446.1">
    <property type="nucleotide sequence ID" value="NZ_CP036275.1"/>
</dbReference>
<feature type="transmembrane region" description="Helical" evidence="3">
    <location>
        <begin position="12"/>
        <end position="37"/>
    </location>
</feature>
<feature type="domain" description="Peptidase M56" evidence="4">
    <location>
        <begin position="26"/>
        <end position="309"/>
    </location>
</feature>
<evidence type="ECO:0000259" key="4">
    <source>
        <dbReference type="Pfam" id="PF05569"/>
    </source>
</evidence>
<keyword evidence="1" id="KW-0175">Coiled coil</keyword>
<dbReference type="PANTHER" id="PTHR34978:SF3">
    <property type="entry name" value="SLR0241 PROTEIN"/>
    <property type="match status" value="1"/>
</dbReference>
<dbReference type="KEGG" id="mri:Mal4_35770"/>